<gene>
    <name evidence="1" type="ORF">E0Y62_21425</name>
</gene>
<dbReference type="OrthoDB" id="1919034at2"/>
<comment type="caution">
    <text evidence="1">The sequence shown here is derived from an EMBL/GenBank/DDBJ whole genome shotgun (WGS) entry which is preliminary data.</text>
</comment>
<dbReference type="EMBL" id="SJTH01000044">
    <property type="protein sequence ID" value="TCJ01968.1"/>
    <property type="molecule type" value="Genomic_DNA"/>
</dbReference>
<evidence type="ECO:0000313" key="1">
    <source>
        <dbReference type="EMBL" id="TCJ01968.1"/>
    </source>
</evidence>
<name>A0A4R1AUI6_9BACI</name>
<accession>A0A4R1AUI6</accession>
<sequence>MNSKTIFYSICKYVPDIIRGEFINVGVLTYIPEMGMSKFQKTKNLARVTAFDDELELDVLKALLESLEIQFNNPSLPKKIADPSPEYLQSELVYFVNQLQFSEIKALNSTSVEEDTRDLYDMYLYYDQKKSNRISAERVKRLVSKLFTANEFKNVNRHPNEQNIFRQKPFDFSINLNGSNELIKALTFDYKNYNKLYNEIKSFLFDLNYFKDLGIDNVKVVINNTDINNEFEKLAFNLLSKEVEVLTVQQFADYLNKSEKLKKRETNEQLSFYQ</sequence>
<evidence type="ECO:0000313" key="2">
    <source>
        <dbReference type="Proteomes" id="UP000293846"/>
    </source>
</evidence>
<keyword evidence="2" id="KW-1185">Reference proteome</keyword>
<organism evidence="1 2">
    <name type="scientific">Cytobacillus praedii</name>
    <dbReference type="NCBI Taxonomy" id="1742358"/>
    <lineage>
        <taxon>Bacteria</taxon>
        <taxon>Bacillati</taxon>
        <taxon>Bacillota</taxon>
        <taxon>Bacilli</taxon>
        <taxon>Bacillales</taxon>
        <taxon>Bacillaceae</taxon>
        <taxon>Cytobacillus</taxon>
    </lineage>
</organism>
<dbReference type="InterPro" id="IPR021398">
    <property type="entry name" value="DUF3037"/>
</dbReference>
<reference evidence="1 2" key="1">
    <citation type="submission" date="2019-03" db="EMBL/GenBank/DDBJ databases">
        <authorList>
            <person name="Jensen L."/>
            <person name="Storgaard J."/>
            <person name="Sulaj E."/>
            <person name="Schramm A."/>
            <person name="Marshall I.P.G."/>
        </authorList>
    </citation>
    <scope>NUCLEOTIDE SEQUENCE [LARGE SCALE GENOMIC DNA]</scope>
    <source>
        <strain evidence="1 2">2017H2G3</strain>
    </source>
</reference>
<dbReference type="RefSeq" id="WP_131238094.1">
    <property type="nucleotide sequence ID" value="NZ_SJTH01000044.1"/>
</dbReference>
<dbReference type="Proteomes" id="UP000293846">
    <property type="component" value="Unassembled WGS sequence"/>
</dbReference>
<dbReference type="Pfam" id="PF11236">
    <property type="entry name" value="DUF3037"/>
    <property type="match status" value="1"/>
</dbReference>
<proteinExistence type="predicted"/>
<dbReference type="AlphaFoldDB" id="A0A4R1AUI6"/>
<protein>
    <submittedName>
        <fullName evidence="1">DUF3037 domain-containing protein</fullName>
    </submittedName>
</protein>